<organism evidence="2 3">
    <name type="scientific">Algimonas arctica</name>
    <dbReference type="NCBI Taxonomy" id="1479486"/>
    <lineage>
        <taxon>Bacteria</taxon>
        <taxon>Pseudomonadati</taxon>
        <taxon>Pseudomonadota</taxon>
        <taxon>Alphaproteobacteria</taxon>
        <taxon>Maricaulales</taxon>
        <taxon>Robiginitomaculaceae</taxon>
        <taxon>Algimonas</taxon>
    </lineage>
</organism>
<dbReference type="Proteomes" id="UP000634004">
    <property type="component" value="Unassembled WGS sequence"/>
</dbReference>
<sequence length="182" mass="20625">MVRASLILSCALLAISAMLGALTFNKVDGLNPLITENGLYINLRHDYRFILNLDKTADQEALISAELDFSNRVMTALMYSAQPELKNHPFVVALSEAAKSEGQYFKDKEASKLRLQSLNTPAKMVELASLLSKFDFAYYDRVFDYYLQLYRLVRYLLLSLSLLALSIGTSFISFEMVRRKTA</sequence>
<evidence type="ECO:0000313" key="2">
    <source>
        <dbReference type="EMBL" id="GHB00466.1"/>
    </source>
</evidence>
<accession>A0A8J3CU62</accession>
<reference evidence="2" key="1">
    <citation type="journal article" date="2014" name="Int. J. Syst. Evol. Microbiol.">
        <title>Complete genome sequence of Corynebacterium casei LMG S-19264T (=DSM 44701T), isolated from a smear-ripened cheese.</title>
        <authorList>
            <consortium name="US DOE Joint Genome Institute (JGI-PGF)"/>
            <person name="Walter F."/>
            <person name="Albersmeier A."/>
            <person name="Kalinowski J."/>
            <person name="Ruckert C."/>
        </authorList>
    </citation>
    <scope>NUCLEOTIDE SEQUENCE</scope>
    <source>
        <strain evidence="2">KCTC 32513</strain>
    </source>
</reference>
<evidence type="ECO:0000256" key="1">
    <source>
        <dbReference type="SAM" id="Phobius"/>
    </source>
</evidence>
<evidence type="ECO:0000313" key="3">
    <source>
        <dbReference type="Proteomes" id="UP000634004"/>
    </source>
</evidence>
<keyword evidence="1" id="KW-1133">Transmembrane helix</keyword>
<reference evidence="2" key="2">
    <citation type="submission" date="2020-09" db="EMBL/GenBank/DDBJ databases">
        <authorList>
            <person name="Sun Q."/>
            <person name="Kim S."/>
        </authorList>
    </citation>
    <scope>NUCLEOTIDE SEQUENCE</scope>
    <source>
        <strain evidence="2">KCTC 32513</strain>
    </source>
</reference>
<keyword evidence="1" id="KW-0472">Membrane</keyword>
<dbReference type="EMBL" id="BMZH01000011">
    <property type="protein sequence ID" value="GHB00466.1"/>
    <property type="molecule type" value="Genomic_DNA"/>
</dbReference>
<keyword evidence="3" id="KW-1185">Reference proteome</keyword>
<dbReference type="AlphaFoldDB" id="A0A8J3CU62"/>
<proteinExistence type="predicted"/>
<comment type="caution">
    <text evidence="2">The sequence shown here is derived from an EMBL/GenBank/DDBJ whole genome shotgun (WGS) entry which is preliminary data.</text>
</comment>
<gene>
    <name evidence="2" type="ORF">GCM10009069_24090</name>
</gene>
<feature type="transmembrane region" description="Helical" evidence="1">
    <location>
        <begin position="152"/>
        <end position="174"/>
    </location>
</feature>
<dbReference type="RefSeq" id="WP_189498785.1">
    <property type="nucleotide sequence ID" value="NZ_BMZH01000011.1"/>
</dbReference>
<protein>
    <submittedName>
        <fullName evidence="2">Uncharacterized protein</fullName>
    </submittedName>
</protein>
<keyword evidence="1" id="KW-0812">Transmembrane</keyword>
<name>A0A8J3CU62_9PROT</name>